<organism evidence="2 3">
    <name type="scientific">Gimesia chilikensis</name>
    <dbReference type="NCBI Taxonomy" id="2605989"/>
    <lineage>
        <taxon>Bacteria</taxon>
        <taxon>Pseudomonadati</taxon>
        <taxon>Planctomycetota</taxon>
        <taxon>Planctomycetia</taxon>
        <taxon>Planctomycetales</taxon>
        <taxon>Planctomycetaceae</taxon>
        <taxon>Gimesia</taxon>
    </lineage>
</organism>
<sequence length="368" mass="42266">MVRRIDRDQQRFDKIIKGKVRQQLRKYINHGEMLGRKGRETVSIPVPNIEIPHFQHGEKGSGGVGQGEGEVGQPIGRGKSEGDGQGQAGNERGQHIREVEMSLEELADMLGEALELPRIEPKGDDALTSQKDRYTSIRPTGPDSLRHFKRTYKRALRRMIASNNYDPRDPMIVPTRDDERFRSWKTVNEPHTNAAVIYMMDVSGSMTDVQKEIVRTEAFWIDTWLKRQYDGIERRYVVHDAVAHEVDEDTFYRVRESGGTRISSAYRAADYIIKRDFPPALWNIYCFQFSDGDNWGEDNTECIESLKQNLFPVCNLFCYGQVRSPYGSGDFIKELRKVEEEFDNLILSEIEDKEGIYGSIKTFLGTGK</sequence>
<accession>A0A517PTS1</accession>
<dbReference type="PANTHER" id="PTHR30510:SF2">
    <property type="entry name" value="UPF0229 PROTEIN YEAH"/>
    <property type="match status" value="1"/>
</dbReference>
<evidence type="ECO:0000313" key="2">
    <source>
        <dbReference type="EMBL" id="QDT22775.1"/>
    </source>
</evidence>
<dbReference type="AlphaFoldDB" id="A0A517PTS1"/>
<evidence type="ECO:0008006" key="4">
    <source>
        <dbReference type="Google" id="ProtNLM"/>
    </source>
</evidence>
<dbReference type="NCBIfam" id="NF003711">
    <property type="entry name" value="PRK05325.2-3"/>
    <property type="match status" value="1"/>
</dbReference>
<evidence type="ECO:0000256" key="1">
    <source>
        <dbReference type="SAM" id="MobiDB-lite"/>
    </source>
</evidence>
<feature type="region of interest" description="Disordered" evidence="1">
    <location>
        <begin position="53"/>
        <end position="92"/>
    </location>
</feature>
<protein>
    <recommendedName>
        <fullName evidence="4">DUF444 family protein</fullName>
    </recommendedName>
</protein>
<dbReference type="EMBL" id="CP036266">
    <property type="protein sequence ID" value="QDT22775.1"/>
    <property type="molecule type" value="Genomic_DNA"/>
</dbReference>
<keyword evidence="3" id="KW-1185">Reference proteome</keyword>
<dbReference type="PANTHER" id="PTHR30510">
    <property type="entry name" value="UPF0229 PROTEIN YEAH"/>
    <property type="match status" value="1"/>
</dbReference>
<gene>
    <name evidence="2" type="ORF">HG66A1_45850</name>
</gene>
<dbReference type="OrthoDB" id="9788289at2"/>
<evidence type="ECO:0000313" key="3">
    <source>
        <dbReference type="Proteomes" id="UP000320421"/>
    </source>
</evidence>
<dbReference type="Pfam" id="PF04285">
    <property type="entry name" value="DUF444"/>
    <property type="match status" value="2"/>
</dbReference>
<proteinExistence type="predicted"/>
<feature type="compositionally biased region" description="Gly residues" evidence="1">
    <location>
        <begin position="60"/>
        <end position="70"/>
    </location>
</feature>
<dbReference type="Proteomes" id="UP000320421">
    <property type="component" value="Chromosome"/>
</dbReference>
<dbReference type="InterPro" id="IPR006698">
    <property type="entry name" value="UPF0229"/>
</dbReference>
<reference evidence="2 3" key="1">
    <citation type="submission" date="2019-02" db="EMBL/GenBank/DDBJ databases">
        <title>Deep-cultivation of Planctomycetes and their phenomic and genomic characterization uncovers novel biology.</title>
        <authorList>
            <person name="Wiegand S."/>
            <person name="Jogler M."/>
            <person name="Boedeker C."/>
            <person name="Pinto D."/>
            <person name="Vollmers J."/>
            <person name="Rivas-Marin E."/>
            <person name="Kohn T."/>
            <person name="Peeters S.H."/>
            <person name="Heuer A."/>
            <person name="Rast P."/>
            <person name="Oberbeckmann S."/>
            <person name="Bunk B."/>
            <person name="Jeske O."/>
            <person name="Meyerdierks A."/>
            <person name="Storesund J.E."/>
            <person name="Kallscheuer N."/>
            <person name="Luecker S."/>
            <person name="Lage O.M."/>
            <person name="Pohl T."/>
            <person name="Merkel B.J."/>
            <person name="Hornburger P."/>
            <person name="Mueller R.-W."/>
            <person name="Bruemmer F."/>
            <person name="Labrenz M."/>
            <person name="Spormann A.M."/>
            <person name="Op den Camp H."/>
            <person name="Overmann J."/>
            <person name="Amann R."/>
            <person name="Jetten M.S.M."/>
            <person name="Mascher T."/>
            <person name="Medema M.H."/>
            <person name="Devos D.P."/>
            <person name="Kaster A.-K."/>
            <person name="Ovreas L."/>
            <person name="Rohde M."/>
            <person name="Galperin M.Y."/>
            <person name="Jogler C."/>
        </authorList>
    </citation>
    <scope>NUCLEOTIDE SEQUENCE [LARGE SCALE GENOMIC DNA]</scope>
    <source>
        <strain evidence="2 3">HG66A1</strain>
    </source>
</reference>
<dbReference type="RefSeq" id="WP_145189166.1">
    <property type="nucleotide sequence ID" value="NZ_CP036266.1"/>
</dbReference>
<name>A0A517PTS1_9PLAN</name>